<dbReference type="Pfam" id="PF00106">
    <property type="entry name" value="adh_short"/>
    <property type="match status" value="1"/>
</dbReference>
<evidence type="ECO:0000313" key="5">
    <source>
        <dbReference type="Proteomes" id="UP000521872"/>
    </source>
</evidence>
<dbReference type="Proteomes" id="UP000521872">
    <property type="component" value="Unassembled WGS sequence"/>
</dbReference>
<gene>
    <name evidence="4" type="ORF">D9613_007304</name>
</gene>
<sequence>MLPQILKRSTLSASLRLCPTTTITRMMSRTAVPPGRVAIVTGASRGIGRAIALRLASDGYDVSLNDLPSAQSNLEEVASVIGGAGRRAFVRTGDVSKEGDVKRLVEETAETLGSVDVVSTRDNYCYFELALGDTADWTAM</sequence>
<reference evidence="4 5" key="1">
    <citation type="submission" date="2019-12" db="EMBL/GenBank/DDBJ databases">
        <authorList>
            <person name="Floudas D."/>
            <person name="Bentzer J."/>
            <person name="Ahren D."/>
            <person name="Johansson T."/>
            <person name="Persson P."/>
            <person name="Tunlid A."/>
        </authorList>
    </citation>
    <scope>NUCLEOTIDE SEQUENCE [LARGE SCALE GENOMIC DNA]</scope>
    <source>
        <strain evidence="4 5">CBS 102.39</strain>
    </source>
</reference>
<dbReference type="EMBL" id="JAACJL010000058">
    <property type="protein sequence ID" value="KAF4611114.1"/>
    <property type="molecule type" value="Genomic_DNA"/>
</dbReference>
<dbReference type="InterPro" id="IPR036291">
    <property type="entry name" value="NAD(P)-bd_dom_sf"/>
</dbReference>
<keyword evidence="5" id="KW-1185">Reference proteome</keyword>
<dbReference type="PANTHER" id="PTHR42879">
    <property type="entry name" value="3-OXOACYL-(ACYL-CARRIER-PROTEIN) REDUCTASE"/>
    <property type="match status" value="1"/>
</dbReference>
<dbReference type="AlphaFoldDB" id="A0A8H4VKE1"/>
<dbReference type="SUPFAM" id="SSF51735">
    <property type="entry name" value="NAD(P)-binding Rossmann-fold domains"/>
    <property type="match status" value="1"/>
</dbReference>
<dbReference type="Gene3D" id="3.40.50.720">
    <property type="entry name" value="NAD(P)-binding Rossmann-like Domain"/>
    <property type="match status" value="1"/>
</dbReference>
<evidence type="ECO:0000313" key="4">
    <source>
        <dbReference type="EMBL" id="KAF4611114.1"/>
    </source>
</evidence>
<name>A0A8H4VKE1_9AGAR</name>
<dbReference type="EC" id="1.1.1.100" evidence="2"/>
<evidence type="ECO:0000256" key="2">
    <source>
        <dbReference type="ARBA" id="ARBA00012948"/>
    </source>
</evidence>
<dbReference type="PANTHER" id="PTHR42879:SF2">
    <property type="entry name" value="3-OXOACYL-[ACYL-CARRIER-PROTEIN] REDUCTASE FABG"/>
    <property type="match status" value="1"/>
</dbReference>
<comment type="similarity">
    <text evidence="1">Belongs to the short-chain dehydrogenases/reductases (SDR) family.</text>
</comment>
<dbReference type="InterPro" id="IPR050259">
    <property type="entry name" value="SDR"/>
</dbReference>
<accession>A0A8H4VKE1</accession>
<dbReference type="GO" id="GO:0004316">
    <property type="term" value="F:3-oxoacyl-[acyl-carrier-protein] reductase (NADPH) activity"/>
    <property type="evidence" value="ECO:0007669"/>
    <property type="project" value="UniProtKB-EC"/>
</dbReference>
<protein>
    <recommendedName>
        <fullName evidence="2">3-oxoacyl-[acyl-carrier-protein] reductase</fullName>
        <ecNumber evidence="2">1.1.1.100</ecNumber>
    </recommendedName>
</protein>
<organism evidence="4 5">
    <name type="scientific">Agrocybe pediades</name>
    <dbReference type="NCBI Taxonomy" id="84607"/>
    <lineage>
        <taxon>Eukaryota</taxon>
        <taxon>Fungi</taxon>
        <taxon>Dikarya</taxon>
        <taxon>Basidiomycota</taxon>
        <taxon>Agaricomycotina</taxon>
        <taxon>Agaricomycetes</taxon>
        <taxon>Agaricomycetidae</taxon>
        <taxon>Agaricales</taxon>
        <taxon>Agaricineae</taxon>
        <taxon>Strophariaceae</taxon>
        <taxon>Agrocybe</taxon>
    </lineage>
</organism>
<comment type="catalytic activity">
    <reaction evidence="3">
        <text>a (3R)-hydroxyacyl-[ACP] + NADP(+) = a 3-oxoacyl-[ACP] + NADPH + H(+)</text>
        <dbReference type="Rhea" id="RHEA:17397"/>
        <dbReference type="Rhea" id="RHEA-COMP:9916"/>
        <dbReference type="Rhea" id="RHEA-COMP:9945"/>
        <dbReference type="ChEBI" id="CHEBI:15378"/>
        <dbReference type="ChEBI" id="CHEBI:57783"/>
        <dbReference type="ChEBI" id="CHEBI:58349"/>
        <dbReference type="ChEBI" id="CHEBI:78776"/>
        <dbReference type="ChEBI" id="CHEBI:78827"/>
        <dbReference type="EC" id="1.1.1.100"/>
    </reaction>
</comment>
<proteinExistence type="inferred from homology"/>
<comment type="caution">
    <text evidence="4">The sequence shown here is derived from an EMBL/GenBank/DDBJ whole genome shotgun (WGS) entry which is preliminary data.</text>
</comment>
<dbReference type="InterPro" id="IPR002347">
    <property type="entry name" value="SDR_fam"/>
</dbReference>
<evidence type="ECO:0000256" key="3">
    <source>
        <dbReference type="ARBA" id="ARBA00048508"/>
    </source>
</evidence>
<evidence type="ECO:0000256" key="1">
    <source>
        <dbReference type="ARBA" id="ARBA00006484"/>
    </source>
</evidence>